<name>A0AAE1LFH5_9NEOP</name>
<dbReference type="AlphaFoldDB" id="A0AAE1LFH5"/>
<dbReference type="Proteomes" id="UP001219518">
    <property type="component" value="Unassembled WGS sequence"/>
</dbReference>
<evidence type="ECO:0000313" key="2">
    <source>
        <dbReference type="EMBL" id="KAK3908822.1"/>
    </source>
</evidence>
<reference evidence="3" key="1">
    <citation type="submission" date="2021-07" db="EMBL/GenBank/DDBJ databases">
        <authorList>
            <person name="Catto M.A."/>
            <person name="Jacobson A."/>
            <person name="Kennedy G."/>
            <person name="Labadie P."/>
            <person name="Hunt B.G."/>
            <person name="Srinivasan R."/>
        </authorList>
    </citation>
    <scope>NUCLEOTIDE SEQUENCE</scope>
    <source>
        <strain evidence="3">PL_HMW_Pooled</strain>
        <tissue evidence="3">Head</tissue>
    </source>
</reference>
<evidence type="ECO:0000259" key="1">
    <source>
        <dbReference type="Pfam" id="PF05699"/>
    </source>
</evidence>
<dbReference type="InterPro" id="IPR012337">
    <property type="entry name" value="RNaseH-like_sf"/>
</dbReference>
<dbReference type="Pfam" id="PF05699">
    <property type="entry name" value="Dimer_Tnp_hAT"/>
    <property type="match status" value="1"/>
</dbReference>
<dbReference type="SUPFAM" id="SSF53098">
    <property type="entry name" value="Ribonuclease H-like"/>
    <property type="match status" value="1"/>
</dbReference>
<evidence type="ECO:0000313" key="3">
    <source>
        <dbReference type="EMBL" id="KAK3917763.1"/>
    </source>
</evidence>
<sequence length="669" mass="74994">MAKCTVCDVALRAHLTDLQKHMNNQKHQANMENKAKHRSLQTLGVQVVRDETKRLDLKLAMFIAVHANICSMDHLCDLLKDVGKNTTLERLRLHRTKCSKIIKNVLAPALLSDLVDDMNTSGAYSFIIDESTDISVVKYLAIMVKYFSTKEGTMKTEFLGILEVYRATAEALTGALKEYASNLGLNLKEHLVGLGSDGANALIGRHNSVYSRLKEEIPQIQLIRCVCHSLHNAASEAAAEMPADLEFLVRETRNWFARSPLRRLQYRDLFGAINNGAMPANLVQLSATRWLAWSRAIDVVMSQWLELKTHFGIIAGSQKSSDKCTVGRKLSDLYRNEEHKLYLLFLQPITKALNQLNLKFQATDAEVPVLINELHEMCITVARMFLEPKVVPRLDAGGTCDTAVMSDDAIAALELALKNPQARLPLKSVDYGDPFRIELGRMQIKPDILNVIENRCVSYLASLLKGLLRILPEQSGRFSAMKHLMPGVCLKPYGQRPRFQSLPLSLAAKETDMTVLQQQWDRMANVDWGQYFDGSVPTSSVELWTALFKYEIGGERRFAAIAAFALRVLTTPLSNATVERAFSVMNLTKTKIRNRMQTKMLEALLRLRLWSHGRHCCAAFEPSAAMYALFNREMYDDDQVGGADGTEAGAADEMIDEIIVMISGDEEIL</sequence>
<protein>
    <submittedName>
        <fullName evidence="3">Zinc finger protein 862</fullName>
    </submittedName>
</protein>
<evidence type="ECO:0000313" key="4">
    <source>
        <dbReference type="Proteomes" id="UP001219518"/>
    </source>
</evidence>
<dbReference type="PANTHER" id="PTHR37162:SF1">
    <property type="entry name" value="BED-TYPE DOMAIN-CONTAINING PROTEIN"/>
    <property type="match status" value="1"/>
</dbReference>
<keyword evidence="4" id="KW-1185">Reference proteome</keyword>
<gene>
    <name evidence="2" type="ORF">KUF71_019077</name>
    <name evidence="3" type="ORF">KUF71_026234</name>
</gene>
<dbReference type="PANTHER" id="PTHR37162">
    <property type="entry name" value="HAT FAMILY DIMERISATION DOMAINCONTAINING PROTEIN-RELATED"/>
    <property type="match status" value="1"/>
</dbReference>
<dbReference type="EMBL" id="JAHWGI010000078">
    <property type="protein sequence ID" value="KAK3908822.1"/>
    <property type="molecule type" value="Genomic_DNA"/>
</dbReference>
<dbReference type="GO" id="GO:0046983">
    <property type="term" value="F:protein dimerization activity"/>
    <property type="evidence" value="ECO:0007669"/>
    <property type="project" value="InterPro"/>
</dbReference>
<accession>A0AAE1LFH5</accession>
<reference evidence="3" key="2">
    <citation type="journal article" date="2023" name="BMC Genomics">
        <title>Pest status, molecular evolution, and epigenetic factors derived from the genome assembly of Frankliniella fusca, a thysanopteran phytovirus vector.</title>
        <authorList>
            <person name="Catto M.A."/>
            <person name="Labadie P.E."/>
            <person name="Jacobson A.L."/>
            <person name="Kennedy G.G."/>
            <person name="Srinivasan R."/>
            <person name="Hunt B.G."/>
        </authorList>
    </citation>
    <scope>NUCLEOTIDE SEQUENCE</scope>
    <source>
        <strain evidence="3">PL_HMW_Pooled</strain>
    </source>
</reference>
<comment type="caution">
    <text evidence="3">The sequence shown here is derived from an EMBL/GenBank/DDBJ whole genome shotgun (WGS) entry which is preliminary data.</text>
</comment>
<dbReference type="EMBL" id="JAHWGI010000785">
    <property type="protein sequence ID" value="KAK3917763.1"/>
    <property type="molecule type" value="Genomic_DNA"/>
</dbReference>
<organism evidence="3 4">
    <name type="scientific">Frankliniella fusca</name>
    <dbReference type="NCBI Taxonomy" id="407009"/>
    <lineage>
        <taxon>Eukaryota</taxon>
        <taxon>Metazoa</taxon>
        <taxon>Ecdysozoa</taxon>
        <taxon>Arthropoda</taxon>
        <taxon>Hexapoda</taxon>
        <taxon>Insecta</taxon>
        <taxon>Pterygota</taxon>
        <taxon>Neoptera</taxon>
        <taxon>Paraneoptera</taxon>
        <taxon>Thysanoptera</taxon>
        <taxon>Terebrantia</taxon>
        <taxon>Thripoidea</taxon>
        <taxon>Thripidae</taxon>
        <taxon>Frankliniella</taxon>
    </lineage>
</organism>
<dbReference type="InterPro" id="IPR008906">
    <property type="entry name" value="HATC_C_dom"/>
</dbReference>
<proteinExistence type="predicted"/>
<feature type="domain" description="HAT C-terminal dimerisation" evidence="1">
    <location>
        <begin position="555"/>
        <end position="610"/>
    </location>
</feature>